<dbReference type="Gene3D" id="3.40.190.10">
    <property type="entry name" value="Periplasmic binding protein-like II"/>
    <property type="match status" value="1"/>
</dbReference>
<evidence type="ECO:0000259" key="4">
    <source>
        <dbReference type="Pfam" id="PF00496"/>
    </source>
</evidence>
<gene>
    <name evidence="5" type="ORF">S01H1_19819</name>
</gene>
<evidence type="ECO:0000256" key="2">
    <source>
        <dbReference type="ARBA" id="ARBA00022448"/>
    </source>
</evidence>
<dbReference type="GO" id="GO:0015833">
    <property type="term" value="P:peptide transport"/>
    <property type="evidence" value="ECO:0007669"/>
    <property type="project" value="TreeGrafter"/>
</dbReference>
<comment type="similarity">
    <text evidence="1">Belongs to the bacterial solute-binding protein 5 family.</text>
</comment>
<feature type="non-terminal residue" evidence="5">
    <location>
        <position position="1"/>
    </location>
</feature>
<dbReference type="InterPro" id="IPR039424">
    <property type="entry name" value="SBP_5"/>
</dbReference>
<dbReference type="InterPro" id="IPR000914">
    <property type="entry name" value="SBP_5_dom"/>
</dbReference>
<sequence length="297" mass="33002">LTNSKNATDSTYAFIENPNLIEIGWKLAIPEVGVPVAVVAKAVIADTIPAGAKPKGLLKSIAKIDDHTVKFTFYDYPAPLLSQMATPMLAISSPTAIKKWGKDYMYHPVGTGAYIFKEWIPDDKITLEANPNYWGEKPKVNKLVYRVIIEPTARLLELQVGTVDFIYNLNIDDIPTADADPNVATYKVDPVTIGYLCLNQEWVSPDGVKIFKDVRVRQAIAHAINKDAIVEALYPGTGIKAKNFMPPALWGYNDDFPDYDYSPERAKELLTAAGYPNGFKTNMWVMPVSRGYYPDPP</sequence>
<dbReference type="SUPFAM" id="SSF53850">
    <property type="entry name" value="Periplasmic binding protein-like II"/>
    <property type="match status" value="1"/>
</dbReference>
<keyword evidence="3" id="KW-0732">Signal</keyword>
<evidence type="ECO:0000256" key="1">
    <source>
        <dbReference type="ARBA" id="ARBA00005695"/>
    </source>
</evidence>
<dbReference type="Pfam" id="PF00496">
    <property type="entry name" value="SBP_bac_5"/>
    <property type="match status" value="1"/>
</dbReference>
<reference evidence="5" key="1">
    <citation type="journal article" date="2014" name="Front. Microbiol.">
        <title>High frequency of phylogenetically diverse reductive dehalogenase-homologous genes in deep subseafloor sedimentary metagenomes.</title>
        <authorList>
            <person name="Kawai M."/>
            <person name="Futagami T."/>
            <person name="Toyoda A."/>
            <person name="Takaki Y."/>
            <person name="Nishi S."/>
            <person name="Hori S."/>
            <person name="Arai W."/>
            <person name="Tsubouchi T."/>
            <person name="Morono Y."/>
            <person name="Uchiyama I."/>
            <person name="Ito T."/>
            <person name="Fujiyama A."/>
            <person name="Inagaki F."/>
            <person name="Takami H."/>
        </authorList>
    </citation>
    <scope>NUCLEOTIDE SEQUENCE</scope>
    <source>
        <strain evidence="5">Expedition CK06-06</strain>
    </source>
</reference>
<dbReference type="AlphaFoldDB" id="X0TUX4"/>
<name>X0TUX4_9ZZZZ</name>
<feature type="domain" description="Solute-binding protein family 5" evidence="4">
    <location>
        <begin position="56"/>
        <end position="292"/>
    </location>
</feature>
<organism evidence="5">
    <name type="scientific">marine sediment metagenome</name>
    <dbReference type="NCBI Taxonomy" id="412755"/>
    <lineage>
        <taxon>unclassified sequences</taxon>
        <taxon>metagenomes</taxon>
        <taxon>ecological metagenomes</taxon>
    </lineage>
</organism>
<dbReference type="Gene3D" id="3.10.105.10">
    <property type="entry name" value="Dipeptide-binding Protein, Domain 3"/>
    <property type="match status" value="1"/>
</dbReference>
<evidence type="ECO:0000313" key="5">
    <source>
        <dbReference type="EMBL" id="GAF97029.1"/>
    </source>
</evidence>
<comment type="caution">
    <text evidence="5">The sequence shown here is derived from an EMBL/GenBank/DDBJ whole genome shotgun (WGS) entry which is preliminary data.</text>
</comment>
<evidence type="ECO:0000256" key="3">
    <source>
        <dbReference type="ARBA" id="ARBA00022729"/>
    </source>
</evidence>
<dbReference type="EMBL" id="BARS01010755">
    <property type="protein sequence ID" value="GAF97029.1"/>
    <property type="molecule type" value="Genomic_DNA"/>
</dbReference>
<dbReference type="PANTHER" id="PTHR30290">
    <property type="entry name" value="PERIPLASMIC BINDING COMPONENT OF ABC TRANSPORTER"/>
    <property type="match status" value="1"/>
</dbReference>
<dbReference type="GO" id="GO:1904680">
    <property type="term" value="F:peptide transmembrane transporter activity"/>
    <property type="evidence" value="ECO:0007669"/>
    <property type="project" value="TreeGrafter"/>
</dbReference>
<accession>X0TUX4</accession>
<dbReference type="Gene3D" id="3.90.76.10">
    <property type="entry name" value="Dipeptide-binding Protein, Domain 1"/>
    <property type="match status" value="1"/>
</dbReference>
<protein>
    <recommendedName>
        <fullName evidence="4">Solute-binding protein family 5 domain-containing protein</fullName>
    </recommendedName>
</protein>
<keyword evidence="2" id="KW-0813">Transport</keyword>
<dbReference type="PANTHER" id="PTHR30290:SF9">
    <property type="entry name" value="OLIGOPEPTIDE-BINDING PROTEIN APPA"/>
    <property type="match status" value="1"/>
</dbReference>
<proteinExistence type="inferred from homology"/>
<feature type="non-terminal residue" evidence="5">
    <location>
        <position position="297"/>
    </location>
</feature>